<dbReference type="HAMAP" id="MF_02004">
    <property type="entry name" value="Val_tRNA_synth_type1"/>
    <property type="match status" value="1"/>
</dbReference>
<reference evidence="24" key="1">
    <citation type="submission" date="2016-06" db="UniProtKB">
        <authorList>
            <consortium name="WormBaseParasite"/>
        </authorList>
    </citation>
    <scope>IDENTIFICATION</scope>
</reference>
<dbReference type="Pfam" id="PF08264">
    <property type="entry name" value="Anticodon_1"/>
    <property type="match status" value="1"/>
</dbReference>
<evidence type="ECO:0000259" key="20">
    <source>
        <dbReference type="Pfam" id="PF00133"/>
    </source>
</evidence>
<dbReference type="InterPro" id="IPR002303">
    <property type="entry name" value="Valyl-tRNA_ligase"/>
</dbReference>
<evidence type="ECO:0000259" key="21">
    <source>
        <dbReference type="Pfam" id="PF08264"/>
    </source>
</evidence>
<evidence type="ECO:0000256" key="12">
    <source>
        <dbReference type="ARBA" id="ARBA00029936"/>
    </source>
</evidence>
<dbReference type="GO" id="GO:0005524">
    <property type="term" value="F:ATP binding"/>
    <property type="evidence" value="ECO:0007669"/>
    <property type="project" value="UniProtKB-KW"/>
</dbReference>
<dbReference type="FunFam" id="3.40.50.620:FF:000020">
    <property type="entry name" value="Valine--tRNA ligase, mitochondrial"/>
    <property type="match status" value="1"/>
</dbReference>
<dbReference type="SUPFAM" id="SSF50677">
    <property type="entry name" value="ValRS/IleRS/LeuRS editing domain"/>
    <property type="match status" value="1"/>
</dbReference>
<feature type="transmembrane region" description="Helical" evidence="19">
    <location>
        <begin position="1363"/>
        <end position="1389"/>
    </location>
</feature>
<evidence type="ECO:0000313" key="24">
    <source>
        <dbReference type="WBParaSite" id="SCUD_0000724301-mRNA-1"/>
    </source>
</evidence>
<dbReference type="Gene3D" id="1.10.287.380">
    <property type="entry name" value="Valyl-tRNA synthetase, C-terminal domain"/>
    <property type="match status" value="1"/>
</dbReference>
<dbReference type="GO" id="GO:0005739">
    <property type="term" value="C:mitochondrion"/>
    <property type="evidence" value="ECO:0007669"/>
    <property type="project" value="UniProtKB-SubCell"/>
</dbReference>
<comment type="function">
    <text evidence="14">Catalyzes the attachment of valine to tRNA(Val) in a two-step reaction: valine is first activated by ATP to form Val-AMP and then transferred to the acceptor end of tRNA(Val).</text>
</comment>
<evidence type="ECO:0000256" key="7">
    <source>
        <dbReference type="ARBA" id="ARBA00022917"/>
    </source>
</evidence>
<feature type="domain" description="Aminoacyl-tRNA synthetase class Ia" evidence="20">
    <location>
        <begin position="652"/>
        <end position="892"/>
    </location>
</feature>
<evidence type="ECO:0000256" key="5">
    <source>
        <dbReference type="ARBA" id="ARBA00022741"/>
    </source>
</evidence>
<keyword evidence="5 16" id="KW-0547">Nucleotide-binding</keyword>
<dbReference type="InterPro" id="IPR009080">
    <property type="entry name" value="tRNAsynth_Ia_anticodon-bd"/>
</dbReference>
<dbReference type="Proteomes" id="UP000279833">
    <property type="component" value="Unassembled WGS sequence"/>
</dbReference>
<evidence type="ECO:0000256" key="4">
    <source>
        <dbReference type="ARBA" id="ARBA00022598"/>
    </source>
</evidence>
<dbReference type="InterPro" id="IPR037118">
    <property type="entry name" value="Val-tRNA_synth_C_sf"/>
</dbReference>
<gene>
    <name evidence="22" type="ORF">SCUD_LOCUS7243</name>
</gene>
<keyword evidence="4 16" id="KW-0436">Ligase</keyword>
<dbReference type="GO" id="GO:0004832">
    <property type="term" value="F:valine-tRNA ligase activity"/>
    <property type="evidence" value="ECO:0007669"/>
    <property type="project" value="UniProtKB-EC"/>
</dbReference>
<evidence type="ECO:0000256" key="18">
    <source>
        <dbReference type="SAM" id="MobiDB-lite"/>
    </source>
</evidence>
<evidence type="ECO:0000256" key="6">
    <source>
        <dbReference type="ARBA" id="ARBA00022840"/>
    </source>
</evidence>
<dbReference type="CDD" id="cd07962">
    <property type="entry name" value="Anticodon_Ia_Val"/>
    <property type="match status" value="1"/>
</dbReference>
<evidence type="ECO:0000256" key="13">
    <source>
        <dbReference type="ARBA" id="ARBA00040837"/>
    </source>
</evidence>
<evidence type="ECO:0000256" key="2">
    <source>
        <dbReference type="ARBA" id="ARBA00005594"/>
    </source>
</evidence>
<evidence type="ECO:0000256" key="11">
    <source>
        <dbReference type="ARBA" id="ARBA00024407"/>
    </source>
</evidence>
<dbReference type="EMBL" id="UZAK01032285">
    <property type="protein sequence ID" value="VDP25501.1"/>
    <property type="molecule type" value="Genomic_DNA"/>
</dbReference>
<feature type="region of interest" description="Disordered" evidence="18">
    <location>
        <begin position="1181"/>
        <end position="1202"/>
    </location>
</feature>
<evidence type="ECO:0000256" key="8">
    <source>
        <dbReference type="ARBA" id="ARBA00022946"/>
    </source>
</evidence>
<dbReference type="PROSITE" id="PS00178">
    <property type="entry name" value="AA_TRNA_LIGASE_I"/>
    <property type="match status" value="1"/>
</dbReference>
<dbReference type="FunFam" id="3.40.50.620:FF:000457">
    <property type="entry name" value="Predicted protein"/>
    <property type="match status" value="1"/>
</dbReference>
<dbReference type="SUPFAM" id="SSF52374">
    <property type="entry name" value="Nucleotidylyl transferase"/>
    <property type="match status" value="1"/>
</dbReference>
<dbReference type="GO" id="GO:0002161">
    <property type="term" value="F:aminoacyl-tRNA deacylase activity"/>
    <property type="evidence" value="ECO:0007669"/>
    <property type="project" value="InterPro"/>
</dbReference>
<organism evidence="24">
    <name type="scientific">Schistosoma curassoni</name>
    <dbReference type="NCBI Taxonomy" id="6186"/>
    <lineage>
        <taxon>Eukaryota</taxon>
        <taxon>Metazoa</taxon>
        <taxon>Spiralia</taxon>
        <taxon>Lophotrochozoa</taxon>
        <taxon>Platyhelminthes</taxon>
        <taxon>Trematoda</taxon>
        <taxon>Digenea</taxon>
        <taxon>Strigeidida</taxon>
        <taxon>Schistosomatoidea</taxon>
        <taxon>Schistosomatidae</taxon>
        <taxon>Schistosoma</taxon>
    </lineage>
</organism>
<evidence type="ECO:0000313" key="23">
    <source>
        <dbReference type="Proteomes" id="UP000279833"/>
    </source>
</evidence>
<dbReference type="EC" id="6.1.1.9" evidence="3"/>
<dbReference type="InterPro" id="IPR013155">
    <property type="entry name" value="M/V/L/I-tRNA-synth_anticd-bd"/>
</dbReference>
<evidence type="ECO:0000313" key="22">
    <source>
        <dbReference type="EMBL" id="VDP25501.1"/>
    </source>
</evidence>
<dbReference type="WBParaSite" id="SCUD_0000724301-mRNA-1">
    <property type="protein sequence ID" value="SCUD_0000724301-mRNA-1"/>
    <property type="gene ID" value="SCUD_0000724301"/>
</dbReference>
<evidence type="ECO:0000256" key="14">
    <source>
        <dbReference type="ARBA" id="ARBA00043854"/>
    </source>
</evidence>
<sequence length="1391" mass="157587">MKTVASNGAHRFSSYLNDSHVLDQISNKNEKNMSDVSNDDQEPNKILIDAGYLSDPLSTNDIFKKFKQQDMSEASHIQGHSLPRFQNLHVMDESVLSKCQSKKLAKREKKMAKFEAKQEKLSSDASKNQKSSKKDKLKKEQVVLNAVTDASGKKDITGEMPESYSPKYVEATWYEWWERNGLFKPEFQIESSDKFVMVIPPPNVTGVLHLGHALTNSIEDAITRWHRMNGKVTLWVPGCDHAGIATQVVVEKKLWREKNLTRHDIGRDEFVKEVWKWKEEKGDRIYQQLRALGSSCDWSRARFTMDPSMCKAVTEAFIRLYDDGLIYRSLRLVNWSCTLRSAISDIEVDKQELSGRTLLRVPGYNKPVAFGVIVSFAYPLLPDPSKVGSDTEIVVATTRLETMLGDTGVAVHPDDDRYRHLIGRLIKHPLIPDRLIPIVGDTFVDPNFGTGAVKITPAHDYNDWEIGKRHSLPTIVVIGEDGLMTSASGPRFAGLQRFVARDAVRKALDELGLYRGEKDNPMIVPICSRSKDIVEPLLKPQWYLRCQDMANAAMKEVGFFIKRILITLHATNCCIQLYASAGMLSGPTALPLLICLMAMLISSIVGVPILIGMFVGAAPMLGGSSGAGRFKSYLKCSTHLFRCSSMLVSEGRLRIIPSFHIRTWNNWLKDCHDWCISRQLWWGHRIRFHFNFLLDLLLFQPTDHNSWVVGHTIEEALQKACDKFHCSPDNLTLNQDNDVLDTWFSSQLFPFSVFGWPEQTPDLKAYYPGSLLETGHDIIFFWVARMVMIGLKLMGQLPFHTVYLHAMVRDAHGKKMSKSLGNAIDPVDVINGISLEDLQKQLEQGNLDPNELTRARQAQAKDFPKGIPECGTDALRFALCAYTAQGRNINLDIMRVQGYRFFCNKLWNAVRYALFHCLHKEFVPPDMSDLNSLFKQFIQHSLLSGTDRWILSRLAYAVIQCNTGFTEFQFPIATTACYHFWLYELCDVYLEYTKPIIRLKQNNSKLSNMEMERIQLVCQILYVCFNCGLRLLHPFMPFITEELYQRLLTRNSPNNNNTVNSMDSLCVESYPKLSDVNILHDVNGVETDFHLVLNIIHRIRGLISACHIPISLANRQPLNVQLIASETILSTLIYGQYVTDVIEPLGRCRVIQMVSDRKNINTSGCVSGTVSASDILWSNEESPVNTVPEDNDDDDASNLNGGNLCSDDQSNSVFVNKNPSSIIPATCQIFLHVAGLIDVSLEQKRCQDRLVELKDSIESLEKKRQHPTYSEKVPMKTQLMDTKKLYELNIELEGLNEVMNNLKDIKQINTNDSSMTLGEILLDALCNYLNVQENSSLIPSNLFDLEAKIDSILTNELKGGDQVMCFLIVFFFPQFNVCLLIVCNVSFALKS</sequence>
<feature type="domain" description="Methionyl/Valyl/Leucyl/Isoleucyl-tRNA synthetase anticodon-binding" evidence="21">
    <location>
        <begin position="947"/>
        <end position="1109"/>
    </location>
</feature>
<keyword evidence="6 16" id="KW-0067">ATP-binding</keyword>
<dbReference type="Gene3D" id="3.90.740.10">
    <property type="entry name" value="Valyl/Leucyl/Isoleucyl-tRNA synthetase, editing domain"/>
    <property type="match status" value="1"/>
</dbReference>
<evidence type="ECO:0000256" key="9">
    <source>
        <dbReference type="ARBA" id="ARBA00023128"/>
    </source>
</evidence>
<comment type="catalytic activity">
    <reaction evidence="15">
        <text>tRNA(Val) + L-valine + ATP = L-valyl-tRNA(Val) + AMP + diphosphate</text>
        <dbReference type="Rhea" id="RHEA:10704"/>
        <dbReference type="Rhea" id="RHEA-COMP:9672"/>
        <dbReference type="Rhea" id="RHEA-COMP:9708"/>
        <dbReference type="ChEBI" id="CHEBI:30616"/>
        <dbReference type="ChEBI" id="CHEBI:33019"/>
        <dbReference type="ChEBI" id="CHEBI:57762"/>
        <dbReference type="ChEBI" id="CHEBI:78442"/>
        <dbReference type="ChEBI" id="CHEBI:78537"/>
        <dbReference type="ChEBI" id="CHEBI:456215"/>
        <dbReference type="EC" id="6.1.1.9"/>
    </reaction>
</comment>
<keyword evidence="7 16" id="KW-0648">Protein biosynthesis</keyword>
<dbReference type="PANTHER" id="PTHR11946">
    <property type="entry name" value="VALYL-TRNA SYNTHETASES"/>
    <property type="match status" value="1"/>
</dbReference>
<evidence type="ECO:0000256" key="17">
    <source>
        <dbReference type="SAM" id="Coils"/>
    </source>
</evidence>
<protein>
    <recommendedName>
        <fullName evidence="11">Valine--tRNA ligase</fullName>
        <ecNumber evidence="3">6.1.1.9</ecNumber>
    </recommendedName>
    <alternativeName>
        <fullName evidence="13">Valine--tRNA ligase, mitochondrial</fullName>
    </alternativeName>
    <alternativeName>
        <fullName evidence="12">Valyl-tRNA synthetase</fullName>
    </alternativeName>
</protein>
<accession>A0A183JWZ8</accession>
<keyword evidence="8" id="KW-0809">Transit peptide</keyword>
<keyword evidence="19" id="KW-1133">Transmembrane helix</keyword>
<evidence type="ECO:0000256" key="1">
    <source>
        <dbReference type="ARBA" id="ARBA00004173"/>
    </source>
</evidence>
<evidence type="ECO:0000256" key="10">
    <source>
        <dbReference type="ARBA" id="ARBA00023146"/>
    </source>
</evidence>
<dbReference type="PANTHER" id="PTHR11946:SF71">
    <property type="entry name" value="VALINE--TRNA LIGASE, MITOCHONDRIAL"/>
    <property type="match status" value="1"/>
</dbReference>
<dbReference type="Gene3D" id="1.10.730.10">
    <property type="entry name" value="Isoleucyl-tRNA Synthetase, Domain 1"/>
    <property type="match status" value="1"/>
</dbReference>
<reference evidence="22 23" key="2">
    <citation type="submission" date="2018-11" db="EMBL/GenBank/DDBJ databases">
        <authorList>
            <consortium name="Pathogen Informatics"/>
        </authorList>
    </citation>
    <scope>NUCLEOTIDE SEQUENCE [LARGE SCALE GENOMIC DNA]</scope>
    <source>
        <strain evidence="22">Dakar</strain>
        <strain evidence="23">Dakar, Senegal</strain>
    </source>
</reference>
<evidence type="ECO:0000256" key="19">
    <source>
        <dbReference type="SAM" id="Phobius"/>
    </source>
</evidence>
<dbReference type="GO" id="GO:0005829">
    <property type="term" value="C:cytosol"/>
    <property type="evidence" value="ECO:0007669"/>
    <property type="project" value="TreeGrafter"/>
</dbReference>
<dbReference type="PRINTS" id="PR00986">
    <property type="entry name" value="TRNASYNTHVAL"/>
</dbReference>
<comment type="subcellular location">
    <subcellularLocation>
        <location evidence="1">Mitochondrion</location>
    </subcellularLocation>
</comment>
<dbReference type="GO" id="GO:0006438">
    <property type="term" value="P:valyl-tRNA aminoacylation"/>
    <property type="evidence" value="ECO:0007669"/>
    <property type="project" value="InterPro"/>
</dbReference>
<dbReference type="SUPFAM" id="SSF47323">
    <property type="entry name" value="Anticodon-binding domain of a subclass of class I aminoacyl-tRNA synthetases"/>
    <property type="match status" value="1"/>
</dbReference>
<feature type="coiled-coil region" evidence="17">
    <location>
        <begin position="1243"/>
        <end position="1305"/>
    </location>
</feature>
<keyword evidence="19" id="KW-0812">Transmembrane</keyword>
<feature type="region of interest" description="Disordered" evidence="18">
    <location>
        <begin position="115"/>
        <end position="138"/>
    </location>
</feature>
<feature type="domain" description="Aminoacyl-tRNA synthetase class Ia" evidence="20">
    <location>
        <begin position="173"/>
        <end position="557"/>
    </location>
</feature>
<comment type="similarity">
    <text evidence="2 16">Belongs to the class-I aminoacyl-tRNA synthetase family.</text>
</comment>
<dbReference type="InterPro" id="IPR002300">
    <property type="entry name" value="aa-tRNA-synth_Ia"/>
</dbReference>
<dbReference type="InterPro" id="IPR009008">
    <property type="entry name" value="Val/Leu/Ile-tRNA-synth_edit"/>
</dbReference>
<proteinExistence type="inferred from homology"/>
<dbReference type="InterPro" id="IPR033705">
    <property type="entry name" value="Anticodon_Ia_Val"/>
</dbReference>
<keyword evidence="19" id="KW-0472">Membrane</keyword>
<name>A0A183JWZ8_9TREM</name>
<keyword evidence="17" id="KW-0175">Coiled coil</keyword>
<evidence type="ECO:0000256" key="15">
    <source>
        <dbReference type="ARBA" id="ARBA00047552"/>
    </source>
</evidence>
<evidence type="ECO:0000256" key="3">
    <source>
        <dbReference type="ARBA" id="ARBA00013169"/>
    </source>
</evidence>
<dbReference type="InterPro" id="IPR014729">
    <property type="entry name" value="Rossmann-like_a/b/a_fold"/>
</dbReference>
<keyword evidence="10 16" id="KW-0030">Aminoacyl-tRNA synthetase</keyword>
<keyword evidence="23" id="KW-1185">Reference proteome</keyword>
<dbReference type="CDD" id="cd00817">
    <property type="entry name" value="ValRS_core"/>
    <property type="match status" value="1"/>
</dbReference>
<keyword evidence="9" id="KW-0496">Mitochondrion</keyword>
<evidence type="ECO:0000256" key="16">
    <source>
        <dbReference type="RuleBase" id="RU363035"/>
    </source>
</evidence>
<dbReference type="Gene3D" id="3.40.50.620">
    <property type="entry name" value="HUPs"/>
    <property type="match status" value="2"/>
</dbReference>
<dbReference type="Pfam" id="PF00133">
    <property type="entry name" value="tRNA-synt_1"/>
    <property type="match status" value="2"/>
</dbReference>
<dbReference type="STRING" id="6186.A0A183JWZ8"/>
<feature type="transmembrane region" description="Helical" evidence="19">
    <location>
        <begin position="590"/>
        <end position="615"/>
    </location>
</feature>
<dbReference type="InterPro" id="IPR001412">
    <property type="entry name" value="aa-tRNA-synth_I_CS"/>
</dbReference>
<dbReference type="FunFam" id="1.10.730.10:FF:000009">
    <property type="entry name" value="Valine--tRNA ligase, mitochondrial"/>
    <property type="match status" value="1"/>
</dbReference>